<evidence type="ECO:0000313" key="4">
    <source>
        <dbReference type="Proteomes" id="UP000315295"/>
    </source>
</evidence>
<comment type="caution">
    <text evidence="3">The sequence shown here is derived from an EMBL/GenBank/DDBJ whole genome shotgun (WGS) entry which is preliminary data.</text>
</comment>
<proteinExistence type="predicted"/>
<feature type="domain" description="Cleavage inducing molecular chaperone Jiv" evidence="2">
    <location>
        <begin position="9"/>
        <end position="44"/>
    </location>
</feature>
<dbReference type="PANTHER" id="PTHR45270:SF4">
    <property type="entry name" value="CHAPERONE DNAJ-DOMAIN SUPERFAMILY PROTEIN"/>
    <property type="match status" value="1"/>
</dbReference>
<feature type="compositionally biased region" description="Polar residues" evidence="1">
    <location>
        <begin position="44"/>
        <end position="60"/>
    </location>
</feature>
<dbReference type="AlphaFoldDB" id="A0A540KJ60"/>
<organism evidence="3 4">
    <name type="scientific">Malus baccata</name>
    <name type="common">Siberian crab apple</name>
    <name type="synonym">Pyrus baccata</name>
    <dbReference type="NCBI Taxonomy" id="106549"/>
    <lineage>
        <taxon>Eukaryota</taxon>
        <taxon>Viridiplantae</taxon>
        <taxon>Streptophyta</taxon>
        <taxon>Embryophyta</taxon>
        <taxon>Tracheophyta</taxon>
        <taxon>Spermatophyta</taxon>
        <taxon>Magnoliopsida</taxon>
        <taxon>eudicotyledons</taxon>
        <taxon>Gunneridae</taxon>
        <taxon>Pentapetalae</taxon>
        <taxon>rosids</taxon>
        <taxon>fabids</taxon>
        <taxon>Rosales</taxon>
        <taxon>Rosaceae</taxon>
        <taxon>Amygdaloideae</taxon>
        <taxon>Maleae</taxon>
        <taxon>Malus</taxon>
    </lineage>
</organism>
<dbReference type="InterPro" id="IPR032843">
    <property type="entry name" value="Jiv"/>
</dbReference>
<reference evidence="3 4" key="1">
    <citation type="journal article" date="2019" name="G3 (Bethesda)">
        <title>Sequencing of a Wild Apple (Malus baccata) Genome Unravels the Differences Between Cultivated and Wild Apple Species Regarding Disease Resistance and Cold Tolerance.</title>
        <authorList>
            <person name="Chen X."/>
        </authorList>
    </citation>
    <scope>NUCLEOTIDE SEQUENCE [LARGE SCALE GENOMIC DNA]</scope>
    <source>
        <strain evidence="4">cv. Shandingzi</strain>
        <tissue evidence="3">Leaves</tissue>
    </source>
</reference>
<evidence type="ECO:0000259" key="2">
    <source>
        <dbReference type="Pfam" id="PF14901"/>
    </source>
</evidence>
<sequence>MLQKIDAPSAFVCADSKIYNATEWYICQGMRCPANTHKPSFHVNTSVTSKHNTGKGTSSGQRGGRMPTLNLEENMTEEEFFEWLQNAVQTGMFENLVPAPPLRAHLPNLDLVPRAVAAPVAVLTRERNGRGNWLDARNDKKTSDVR</sequence>
<gene>
    <name evidence="3" type="ORF">C1H46_040214</name>
</gene>
<evidence type="ECO:0000256" key="1">
    <source>
        <dbReference type="SAM" id="MobiDB-lite"/>
    </source>
</evidence>
<dbReference type="Proteomes" id="UP000315295">
    <property type="component" value="Unassembled WGS sequence"/>
</dbReference>
<dbReference type="Pfam" id="PF14901">
    <property type="entry name" value="Jiv90"/>
    <property type="match status" value="1"/>
</dbReference>
<evidence type="ECO:0000313" key="3">
    <source>
        <dbReference type="EMBL" id="TQD74253.1"/>
    </source>
</evidence>
<dbReference type="STRING" id="106549.A0A540KJ60"/>
<feature type="region of interest" description="Disordered" evidence="1">
    <location>
        <begin position="44"/>
        <end position="66"/>
    </location>
</feature>
<accession>A0A540KJ60</accession>
<keyword evidence="4" id="KW-1185">Reference proteome</keyword>
<dbReference type="EMBL" id="VIEB01001202">
    <property type="protein sequence ID" value="TQD74253.1"/>
    <property type="molecule type" value="Genomic_DNA"/>
</dbReference>
<protein>
    <recommendedName>
        <fullName evidence="2">Cleavage inducing molecular chaperone Jiv domain-containing protein</fullName>
    </recommendedName>
</protein>
<dbReference type="PANTHER" id="PTHR45270">
    <property type="entry name" value="OS03G0832900 PROTEIN"/>
    <property type="match status" value="1"/>
</dbReference>
<name>A0A540KJ60_MALBA</name>